<gene>
    <name evidence="2" type="ORF">C5167_042213</name>
</gene>
<dbReference type="Proteomes" id="UP000316621">
    <property type="component" value="Chromosome 10"/>
</dbReference>
<evidence type="ECO:0000313" key="2">
    <source>
        <dbReference type="EMBL" id="RZC79634.1"/>
    </source>
</evidence>
<organism evidence="2 3">
    <name type="scientific">Papaver somniferum</name>
    <name type="common">Opium poppy</name>
    <dbReference type="NCBI Taxonomy" id="3469"/>
    <lineage>
        <taxon>Eukaryota</taxon>
        <taxon>Viridiplantae</taxon>
        <taxon>Streptophyta</taxon>
        <taxon>Embryophyta</taxon>
        <taxon>Tracheophyta</taxon>
        <taxon>Spermatophyta</taxon>
        <taxon>Magnoliopsida</taxon>
        <taxon>Ranunculales</taxon>
        <taxon>Papaveraceae</taxon>
        <taxon>Papaveroideae</taxon>
        <taxon>Papaver</taxon>
    </lineage>
</organism>
<dbReference type="EMBL" id="CM010724">
    <property type="protein sequence ID" value="RZC79634.1"/>
    <property type="molecule type" value="Genomic_DNA"/>
</dbReference>
<sequence>MTAKEKSSSHSLRMQQNGKMDSPHKPDYKNHVILSTNDYPILGIALATKNMAKVERCGVPEKDGVGYHWVVLALVKGKWIVYNSARRNASYKWQYMVMIVPLTQWLNEMGHRDLETGGNIETSFSHCTVPA</sequence>
<proteinExistence type="predicted"/>
<protein>
    <submittedName>
        <fullName evidence="2">Uncharacterized protein</fullName>
    </submittedName>
</protein>
<reference evidence="2 3" key="1">
    <citation type="journal article" date="2018" name="Science">
        <title>The opium poppy genome and morphinan production.</title>
        <authorList>
            <person name="Guo L."/>
            <person name="Winzer T."/>
            <person name="Yang X."/>
            <person name="Li Y."/>
            <person name="Ning Z."/>
            <person name="He Z."/>
            <person name="Teodor R."/>
            <person name="Lu Y."/>
            <person name="Bowser T.A."/>
            <person name="Graham I.A."/>
            <person name="Ye K."/>
        </authorList>
    </citation>
    <scope>NUCLEOTIDE SEQUENCE [LARGE SCALE GENOMIC DNA]</scope>
    <source>
        <strain evidence="3">cv. HN1</strain>
        <tissue evidence="2">Leaves</tissue>
    </source>
</reference>
<evidence type="ECO:0000313" key="3">
    <source>
        <dbReference type="Proteomes" id="UP000316621"/>
    </source>
</evidence>
<dbReference type="AlphaFoldDB" id="A0A4Y7L259"/>
<keyword evidence="3" id="KW-1185">Reference proteome</keyword>
<dbReference type="Gramene" id="RZC79634">
    <property type="protein sequence ID" value="RZC79634"/>
    <property type="gene ID" value="C5167_042213"/>
</dbReference>
<feature type="region of interest" description="Disordered" evidence="1">
    <location>
        <begin position="1"/>
        <end position="27"/>
    </location>
</feature>
<accession>A0A4Y7L259</accession>
<feature type="compositionally biased region" description="Polar residues" evidence="1">
    <location>
        <begin position="9"/>
        <end position="19"/>
    </location>
</feature>
<name>A0A4Y7L259_PAPSO</name>
<evidence type="ECO:0000256" key="1">
    <source>
        <dbReference type="SAM" id="MobiDB-lite"/>
    </source>
</evidence>